<dbReference type="OrthoDB" id="1139350at2"/>
<dbReference type="Proteomes" id="UP000326509">
    <property type="component" value="Unassembled WGS sequence"/>
</dbReference>
<keyword evidence="1" id="KW-0812">Transmembrane</keyword>
<dbReference type="EMBL" id="BKCG01000007">
    <property type="protein sequence ID" value="GER60347.1"/>
    <property type="molecule type" value="Genomic_DNA"/>
</dbReference>
<evidence type="ECO:0000313" key="3">
    <source>
        <dbReference type="Proteomes" id="UP000326509"/>
    </source>
</evidence>
<keyword evidence="1" id="KW-1133">Transmembrane helix</keyword>
<accession>A0A5J4J757</accession>
<reference evidence="2 3" key="1">
    <citation type="submission" date="2019-08" db="EMBL/GenBank/DDBJ databases">
        <title>Draft genome sequence of Ulvibacter marinus type strain NBRC 109484.</title>
        <authorList>
            <person name="Kawano K."/>
            <person name="Ushijima N."/>
            <person name="Kihara M."/>
            <person name="Itoh H."/>
        </authorList>
    </citation>
    <scope>NUCLEOTIDE SEQUENCE [LARGE SCALE GENOMIC DNA]</scope>
    <source>
        <strain evidence="2 3">NBRC 109484</strain>
    </source>
</reference>
<keyword evidence="1" id="KW-0472">Membrane</keyword>
<organism evidence="2 3">
    <name type="scientific">Patiriisocius marinus</name>
    <dbReference type="NCBI Taxonomy" id="1397112"/>
    <lineage>
        <taxon>Bacteria</taxon>
        <taxon>Pseudomonadati</taxon>
        <taxon>Bacteroidota</taxon>
        <taxon>Flavobacteriia</taxon>
        <taxon>Flavobacteriales</taxon>
        <taxon>Flavobacteriaceae</taxon>
        <taxon>Patiriisocius</taxon>
    </lineage>
</organism>
<dbReference type="AlphaFoldDB" id="A0A5J4J757"/>
<name>A0A5J4J757_9FLAO</name>
<evidence type="ECO:0000313" key="2">
    <source>
        <dbReference type="EMBL" id="GER60347.1"/>
    </source>
</evidence>
<dbReference type="RefSeq" id="WP_151674787.1">
    <property type="nucleotide sequence ID" value="NZ_BKCG01000007.1"/>
</dbReference>
<keyword evidence="3" id="KW-1185">Reference proteome</keyword>
<comment type="caution">
    <text evidence="2">The sequence shown here is derived from an EMBL/GenBank/DDBJ whole genome shotgun (WGS) entry which is preliminary data.</text>
</comment>
<feature type="transmembrane region" description="Helical" evidence="1">
    <location>
        <begin position="91"/>
        <end position="111"/>
    </location>
</feature>
<evidence type="ECO:0000256" key="1">
    <source>
        <dbReference type="SAM" id="Phobius"/>
    </source>
</evidence>
<proteinExistence type="predicted"/>
<protein>
    <submittedName>
        <fullName evidence="2">Uncharacterized protein</fullName>
    </submittedName>
</protein>
<sequence length="116" mass="13147">MTTNHTLHTATLKNNCPECFANNGLEFTFSQKETAHKLYVKAEKTIDEKLYCNSCNTIIYPVNWDDDIERVYNYNKKQVQPKSSSARLTKLGLGLIALTIVLVSALIYFALKATQL</sequence>
<gene>
    <name evidence="2" type="ORF">ULMA_24550</name>
</gene>